<keyword evidence="5 11" id="KW-0436">Ligase</keyword>
<dbReference type="EMBL" id="AZEX01000018">
    <property type="protein sequence ID" value="KRL61526.1"/>
    <property type="molecule type" value="Genomic_DNA"/>
</dbReference>
<dbReference type="STRING" id="1423747.FC69_GL000743"/>
<dbReference type="PROSITE" id="PS01058">
    <property type="entry name" value="SAICAR_SYNTHETASE_2"/>
    <property type="match status" value="1"/>
</dbReference>
<dbReference type="Proteomes" id="UP000051264">
    <property type="component" value="Unassembled WGS sequence"/>
</dbReference>
<comment type="caution">
    <text evidence="13">The sequence shown here is derived from an EMBL/GenBank/DDBJ whole genome shotgun (WGS) entry which is preliminary data.</text>
</comment>
<dbReference type="OrthoDB" id="9801549at2"/>
<keyword evidence="7 11" id="KW-0658">Purine biosynthesis</keyword>
<comment type="similarity">
    <text evidence="2 11">Belongs to the SAICAR synthetase family.</text>
</comment>
<dbReference type="PATRIC" id="fig|1423747.3.peg.758"/>
<evidence type="ECO:0000313" key="14">
    <source>
        <dbReference type="Proteomes" id="UP000051264"/>
    </source>
</evidence>
<dbReference type="PANTHER" id="PTHR43599">
    <property type="entry name" value="MULTIFUNCTIONAL PROTEIN ADE2"/>
    <property type="match status" value="1"/>
</dbReference>
<keyword evidence="6 11" id="KW-0547">Nucleotide-binding</keyword>
<feature type="domain" description="SAICAR synthetase/ADE2 N-terminal" evidence="12">
    <location>
        <begin position="6"/>
        <end position="230"/>
    </location>
</feature>
<dbReference type="CDD" id="cd01415">
    <property type="entry name" value="SAICAR_synt_PurC"/>
    <property type="match status" value="1"/>
</dbReference>
<dbReference type="Pfam" id="PF01259">
    <property type="entry name" value="SAICAR_synt"/>
    <property type="match status" value="1"/>
</dbReference>
<dbReference type="GO" id="GO:0005524">
    <property type="term" value="F:ATP binding"/>
    <property type="evidence" value="ECO:0007669"/>
    <property type="project" value="UniProtKB-KW"/>
</dbReference>
<dbReference type="SUPFAM" id="SSF56104">
    <property type="entry name" value="SAICAR synthase-like"/>
    <property type="match status" value="1"/>
</dbReference>
<dbReference type="Gene3D" id="3.30.200.20">
    <property type="entry name" value="Phosphorylase Kinase, domain 1"/>
    <property type="match status" value="1"/>
</dbReference>
<dbReference type="eggNOG" id="COG0152">
    <property type="taxonomic scope" value="Bacteria"/>
</dbReference>
<dbReference type="RefSeq" id="WP_025082465.1">
    <property type="nucleotide sequence ID" value="NZ_AZEX01000018.1"/>
</dbReference>
<dbReference type="PANTHER" id="PTHR43599:SF3">
    <property type="entry name" value="SI:DKEY-6E2.2"/>
    <property type="match status" value="1"/>
</dbReference>
<name>A0A0R1RX22_9LACO</name>
<sequence length="241" mass="27408">MTNELIYSGKAKDLMTTDNPEILKMVYKDQATALNGKRKEQIVGKGRVNHQISNLIFDYLKQKGIETHLVQNLSETEQLVKKVEIIPLEVVLRNVVAGSFARKFGQRVGQTLQTPIIEYYFKNDALDDPAINISQATALKLVSLAEIQTIEAMTNTVNQLLTELFNQIGIDLVDFKLEFGRYRGRLILADEFSPDNCRLWDQKSHASLDKDVFRQNQGDLVTVYQEVLQRLDQTIGGQQHV</sequence>
<dbReference type="Gene3D" id="3.30.470.20">
    <property type="entry name" value="ATP-grasp fold, B domain"/>
    <property type="match status" value="1"/>
</dbReference>
<gene>
    <name evidence="11" type="primary">purC</name>
    <name evidence="13" type="ORF">FC69_GL000743</name>
</gene>
<dbReference type="InterPro" id="IPR033934">
    <property type="entry name" value="SAICAR_synt_PurC"/>
</dbReference>
<evidence type="ECO:0000256" key="10">
    <source>
        <dbReference type="ARBA" id="ARBA00048475"/>
    </source>
</evidence>
<proteinExistence type="inferred from homology"/>
<dbReference type="NCBIfam" id="TIGR00081">
    <property type="entry name" value="purC"/>
    <property type="match status" value="1"/>
</dbReference>
<dbReference type="InterPro" id="IPR028923">
    <property type="entry name" value="SAICAR_synt/ADE2_N"/>
</dbReference>
<dbReference type="GO" id="GO:0009236">
    <property type="term" value="P:cobalamin biosynthetic process"/>
    <property type="evidence" value="ECO:0007669"/>
    <property type="project" value="InterPro"/>
</dbReference>
<evidence type="ECO:0000256" key="6">
    <source>
        <dbReference type="ARBA" id="ARBA00022741"/>
    </source>
</evidence>
<evidence type="ECO:0000259" key="12">
    <source>
        <dbReference type="Pfam" id="PF01259"/>
    </source>
</evidence>
<evidence type="ECO:0000256" key="5">
    <source>
        <dbReference type="ARBA" id="ARBA00022598"/>
    </source>
</evidence>
<protein>
    <recommendedName>
        <fullName evidence="4 11">Phosphoribosylaminoimidazole-succinocarboxamide synthase</fullName>
        <ecNumber evidence="3 11">6.3.2.6</ecNumber>
    </recommendedName>
    <alternativeName>
        <fullName evidence="9 11">SAICAR synthetase</fullName>
    </alternativeName>
</protein>
<evidence type="ECO:0000256" key="3">
    <source>
        <dbReference type="ARBA" id="ARBA00012217"/>
    </source>
</evidence>
<comment type="catalytic activity">
    <reaction evidence="10 11">
        <text>5-amino-1-(5-phospho-D-ribosyl)imidazole-4-carboxylate + L-aspartate + ATP = (2S)-2-[5-amino-1-(5-phospho-beta-D-ribosyl)imidazole-4-carboxamido]succinate + ADP + phosphate + 2 H(+)</text>
        <dbReference type="Rhea" id="RHEA:22628"/>
        <dbReference type="ChEBI" id="CHEBI:15378"/>
        <dbReference type="ChEBI" id="CHEBI:29991"/>
        <dbReference type="ChEBI" id="CHEBI:30616"/>
        <dbReference type="ChEBI" id="CHEBI:43474"/>
        <dbReference type="ChEBI" id="CHEBI:58443"/>
        <dbReference type="ChEBI" id="CHEBI:77657"/>
        <dbReference type="ChEBI" id="CHEBI:456216"/>
        <dbReference type="EC" id="6.3.2.6"/>
    </reaction>
</comment>
<evidence type="ECO:0000256" key="11">
    <source>
        <dbReference type="HAMAP-Rule" id="MF_00137"/>
    </source>
</evidence>
<dbReference type="GO" id="GO:0004639">
    <property type="term" value="F:phosphoribosylaminoimidazolesuccinocarboxamide synthase activity"/>
    <property type="evidence" value="ECO:0007669"/>
    <property type="project" value="UniProtKB-UniRule"/>
</dbReference>
<accession>A0A0R1RX22</accession>
<dbReference type="AlphaFoldDB" id="A0A0R1RX22"/>
<dbReference type="UniPathway" id="UPA00074">
    <property type="reaction ID" value="UER00131"/>
</dbReference>
<keyword evidence="8 11" id="KW-0067">ATP-binding</keyword>
<dbReference type="GO" id="GO:0006189">
    <property type="term" value="P:'de novo' IMP biosynthetic process"/>
    <property type="evidence" value="ECO:0007669"/>
    <property type="project" value="UniProtKB-UniRule"/>
</dbReference>
<dbReference type="InterPro" id="IPR050089">
    <property type="entry name" value="SAICAR_synthetase"/>
</dbReference>
<dbReference type="EC" id="6.3.2.6" evidence="3 11"/>
<dbReference type="InterPro" id="IPR001636">
    <property type="entry name" value="SAICAR_synth"/>
</dbReference>
<comment type="pathway">
    <text evidence="1 11">Purine metabolism; IMP biosynthesis via de novo pathway; 5-amino-1-(5-phospho-D-ribosyl)imidazole-4-carboxamide from 5-amino-1-(5-phospho-D-ribosyl)imidazole-4-carboxylate: step 1/2.</text>
</comment>
<evidence type="ECO:0000256" key="9">
    <source>
        <dbReference type="ARBA" id="ARBA00030409"/>
    </source>
</evidence>
<evidence type="ECO:0000256" key="2">
    <source>
        <dbReference type="ARBA" id="ARBA00010190"/>
    </source>
</evidence>
<evidence type="ECO:0000256" key="1">
    <source>
        <dbReference type="ARBA" id="ARBA00004672"/>
    </source>
</evidence>
<dbReference type="PROSITE" id="PS01057">
    <property type="entry name" value="SAICAR_SYNTHETASE_1"/>
    <property type="match status" value="1"/>
</dbReference>
<dbReference type="HAMAP" id="MF_00137">
    <property type="entry name" value="SAICAR_synth"/>
    <property type="match status" value="1"/>
</dbReference>
<dbReference type="InterPro" id="IPR018236">
    <property type="entry name" value="SAICAR_synthetase_CS"/>
</dbReference>
<evidence type="ECO:0000256" key="7">
    <source>
        <dbReference type="ARBA" id="ARBA00022755"/>
    </source>
</evidence>
<evidence type="ECO:0000256" key="4">
    <source>
        <dbReference type="ARBA" id="ARBA00016460"/>
    </source>
</evidence>
<evidence type="ECO:0000256" key="8">
    <source>
        <dbReference type="ARBA" id="ARBA00022840"/>
    </source>
</evidence>
<evidence type="ECO:0000313" key="13">
    <source>
        <dbReference type="EMBL" id="KRL61526.1"/>
    </source>
</evidence>
<reference evidence="13 14" key="1">
    <citation type="journal article" date="2015" name="Genome Announc.">
        <title>Expanding the biotechnology potential of lactobacilli through comparative genomics of 213 strains and associated genera.</title>
        <authorList>
            <person name="Sun Z."/>
            <person name="Harris H.M."/>
            <person name="McCann A."/>
            <person name="Guo C."/>
            <person name="Argimon S."/>
            <person name="Zhang W."/>
            <person name="Yang X."/>
            <person name="Jeffery I.B."/>
            <person name="Cooney J.C."/>
            <person name="Kagawa T.F."/>
            <person name="Liu W."/>
            <person name="Song Y."/>
            <person name="Salvetti E."/>
            <person name="Wrobel A."/>
            <person name="Rasinkangas P."/>
            <person name="Parkhill J."/>
            <person name="Rea M.C."/>
            <person name="O'Sullivan O."/>
            <person name="Ritari J."/>
            <person name="Douillard F.P."/>
            <person name="Paul Ross R."/>
            <person name="Yang R."/>
            <person name="Briner A.E."/>
            <person name="Felis G.E."/>
            <person name="de Vos W.M."/>
            <person name="Barrangou R."/>
            <person name="Klaenhammer T.R."/>
            <person name="Caufield P.W."/>
            <person name="Cui Y."/>
            <person name="Zhang H."/>
            <person name="O'Toole P.W."/>
        </authorList>
    </citation>
    <scope>NUCLEOTIDE SEQUENCE [LARGE SCALE GENOMIC DNA]</scope>
    <source>
        <strain evidence="13 14">DSM 14340</strain>
    </source>
</reference>
<organism evidence="13 14">
    <name type="scientific">Latilactobacillus fuchuensis DSM 14340 = JCM 11249</name>
    <dbReference type="NCBI Taxonomy" id="1423747"/>
    <lineage>
        <taxon>Bacteria</taxon>
        <taxon>Bacillati</taxon>
        <taxon>Bacillota</taxon>
        <taxon>Bacilli</taxon>
        <taxon>Lactobacillales</taxon>
        <taxon>Lactobacillaceae</taxon>
        <taxon>Latilactobacillus</taxon>
    </lineage>
</organism>
<dbReference type="FunFam" id="3.30.470.20:FF:000006">
    <property type="entry name" value="Phosphoribosylaminoimidazole-succinocarboxamide synthase"/>
    <property type="match status" value="1"/>
</dbReference>